<evidence type="ECO:0000313" key="6">
    <source>
        <dbReference type="EMBL" id="OAT73283.1"/>
    </source>
</evidence>
<dbReference type="InterPro" id="IPR036388">
    <property type="entry name" value="WH-like_DNA-bd_sf"/>
</dbReference>
<accession>A0A1B7KTB6</accession>
<dbReference type="RefSeq" id="WP_064550952.1">
    <property type="nucleotide sequence ID" value="NZ_LXMA01000012.1"/>
</dbReference>
<dbReference type="PANTHER" id="PTHR30514">
    <property type="entry name" value="GLUCOKINASE"/>
    <property type="match status" value="1"/>
</dbReference>
<dbReference type="SUPFAM" id="SSF53697">
    <property type="entry name" value="SIS domain"/>
    <property type="match status" value="1"/>
</dbReference>
<dbReference type="EMBL" id="LXMA01000012">
    <property type="protein sequence ID" value="OAT73283.1"/>
    <property type="molecule type" value="Genomic_DNA"/>
</dbReference>
<comment type="caution">
    <text evidence="6">The sequence shown here is derived from an EMBL/GenBank/DDBJ whole genome shotgun (WGS) entry which is preliminary data.</text>
</comment>
<reference evidence="7" key="1">
    <citation type="submission" date="2016-05" db="EMBL/GenBank/DDBJ databases">
        <authorList>
            <person name="Wang W."/>
            <person name="Zhu L."/>
        </authorList>
    </citation>
    <scope>NUCLEOTIDE SEQUENCE [LARGE SCALE GENOMIC DNA]</scope>
    <source>
        <strain evidence="7">W-2</strain>
    </source>
</reference>
<dbReference type="Gene3D" id="3.40.50.10490">
    <property type="entry name" value="Glucose-6-phosphate isomerase like protein, domain 1"/>
    <property type="match status" value="1"/>
</dbReference>
<dbReference type="GO" id="GO:0097367">
    <property type="term" value="F:carbohydrate derivative binding"/>
    <property type="evidence" value="ECO:0007669"/>
    <property type="project" value="InterPro"/>
</dbReference>
<dbReference type="CDD" id="cd05013">
    <property type="entry name" value="SIS_RpiR"/>
    <property type="match status" value="1"/>
</dbReference>
<keyword evidence="3" id="KW-0804">Transcription</keyword>
<evidence type="ECO:0000313" key="7">
    <source>
        <dbReference type="Proteomes" id="UP000078290"/>
    </source>
</evidence>
<evidence type="ECO:0000259" key="4">
    <source>
        <dbReference type="PROSITE" id="PS51071"/>
    </source>
</evidence>
<organism evidence="6 7">
    <name type="scientific">Parageobacillus thermoglucosidasius</name>
    <name type="common">Geobacillus thermoglucosidasius</name>
    <dbReference type="NCBI Taxonomy" id="1426"/>
    <lineage>
        <taxon>Bacteria</taxon>
        <taxon>Bacillati</taxon>
        <taxon>Bacillota</taxon>
        <taxon>Bacilli</taxon>
        <taxon>Bacillales</taxon>
        <taxon>Anoxybacillaceae</taxon>
        <taxon>Parageobacillus</taxon>
    </lineage>
</organism>
<dbReference type="PROSITE" id="PS51464">
    <property type="entry name" value="SIS"/>
    <property type="match status" value="1"/>
</dbReference>
<dbReference type="Proteomes" id="UP000078290">
    <property type="component" value="Unassembled WGS sequence"/>
</dbReference>
<dbReference type="InterPro" id="IPR047640">
    <property type="entry name" value="RpiR-like"/>
</dbReference>
<name>A0A1B7KTB6_PARTM</name>
<protein>
    <submittedName>
        <fullName evidence="6">Transcriptional regulator</fullName>
    </submittedName>
</protein>
<sequence>MLECDKEIWTYIHSIYDSLTKSERKVADIILSQPKKILYMSVSDIAQEAGVGDTTVLRFCRKVGFKSFQSFKLSLAQDISKNEDHLTLINEDLSPGDSLDVIAQKVVMNNVRVINETLSLLNIKELERAVDAFIQARKIELFAVGSSSITAQDTAAKFMRIGMNINSFVDFHLQLMAASLLTSEDVAVGISFSGSSKDTYDALKIAKESGAKIISITHHAKSPITKISDIVLVHGSKEGPLQGGALSSKISQITVIDILYHAVFMRLGNTAIENKKKTSKAITNKLT</sequence>
<dbReference type="GO" id="GO:0003677">
    <property type="term" value="F:DNA binding"/>
    <property type="evidence" value="ECO:0007669"/>
    <property type="project" value="UniProtKB-KW"/>
</dbReference>
<evidence type="ECO:0000256" key="3">
    <source>
        <dbReference type="ARBA" id="ARBA00023163"/>
    </source>
</evidence>
<feature type="domain" description="HTH rpiR-type" evidence="4">
    <location>
        <begin position="6"/>
        <end position="82"/>
    </location>
</feature>
<dbReference type="PROSITE" id="PS00356">
    <property type="entry name" value="HTH_LACI_1"/>
    <property type="match status" value="1"/>
</dbReference>
<dbReference type="GO" id="GO:0003700">
    <property type="term" value="F:DNA-binding transcription factor activity"/>
    <property type="evidence" value="ECO:0007669"/>
    <property type="project" value="InterPro"/>
</dbReference>
<gene>
    <name evidence="6" type="ORF">A7K69_04695</name>
</gene>
<feature type="domain" description="SIS" evidence="5">
    <location>
        <begin position="129"/>
        <end position="269"/>
    </location>
</feature>
<dbReference type="SUPFAM" id="SSF46689">
    <property type="entry name" value="Homeodomain-like"/>
    <property type="match status" value="1"/>
</dbReference>
<evidence type="ECO:0000259" key="5">
    <source>
        <dbReference type="PROSITE" id="PS51464"/>
    </source>
</evidence>
<dbReference type="InterPro" id="IPR001347">
    <property type="entry name" value="SIS_dom"/>
</dbReference>
<dbReference type="GO" id="GO:1901135">
    <property type="term" value="P:carbohydrate derivative metabolic process"/>
    <property type="evidence" value="ECO:0007669"/>
    <property type="project" value="InterPro"/>
</dbReference>
<dbReference type="InterPro" id="IPR009057">
    <property type="entry name" value="Homeodomain-like_sf"/>
</dbReference>
<dbReference type="PANTHER" id="PTHR30514:SF9">
    <property type="entry name" value="TRANSCRIPTIONAL REGULATOR"/>
    <property type="match status" value="1"/>
</dbReference>
<dbReference type="Gene3D" id="1.10.10.10">
    <property type="entry name" value="Winged helix-like DNA-binding domain superfamily/Winged helix DNA-binding domain"/>
    <property type="match status" value="1"/>
</dbReference>
<dbReference type="Pfam" id="PF01418">
    <property type="entry name" value="HTH_6"/>
    <property type="match status" value="1"/>
</dbReference>
<dbReference type="InterPro" id="IPR000281">
    <property type="entry name" value="HTH_RpiR"/>
</dbReference>
<dbReference type="InterPro" id="IPR035472">
    <property type="entry name" value="RpiR-like_SIS"/>
</dbReference>
<proteinExistence type="predicted"/>
<dbReference type="AlphaFoldDB" id="A0A1B7KTB6"/>
<evidence type="ECO:0000256" key="1">
    <source>
        <dbReference type="ARBA" id="ARBA00023015"/>
    </source>
</evidence>
<dbReference type="PROSITE" id="PS51071">
    <property type="entry name" value="HTH_RPIR"/>
    <property type="match status" value="1"/>
</dbReference>
<keyword evidence="1" id="KW-0805">Transcription regulation</keyword>
<dbReference type="Pfam" id="PF01380">
    <property type="entry name" value="SIS"/>
    <property type="match status" value="1"/>
</dbReference>
<dbReference type="OrthoDB" id="3684496at2"/>
<keyword evidence="2" id="KW-0238">DNA-binding</keyword>
<evidence type="ECO:0000256" key="2">
    <source>
        <dbReference type="ARBA" id="ARBA00023125"/>
    </source>
</evidence>
<dbReference type="InterPro" id="IPR046348">
    <property type="entry name" value="SIS_dom_sf"/>
</dbReference>